<accession>A0AAD3S8P2</accession>
<proteinExistence type="predicted"/>
<dbReference type="Proteomes" id="UP001279734">
    <property type="component" value="Unassembled WGS sequence"/>
</dbReference>
<name>A0AAD3S8P2_NEPGR</name>
<protein>
    <submittedName>
        <fullName evidence="1">Uncharacterized protein</fullName>
    </submittedName>
</protein>
<comment type="caution">
    <text evidence="1">The sequence shown here is derived from an EMBL/GenBank/DDBJ whole genome shotgun (WGS) entry which is preliminary data.</text>
</comment>
<organism evidence="1 2">
    <name type="scientific">Nepenthes gracilis</name>
    <name type="common">Slender pitcher plant</name>
    <dbReference type="NCBI Taxonomy" id="150966"/>
    <lineage>
        <taxon>Eukaryota</taxon>
        <taxon>Viridiplantae</taxon>
        <taxon>Streptophyta</taxon>
        <taxon>Embryophyta</taxon>
        <taxon>Tracheophyta</taxon>
        <taxon>Spermatophyta</taxon>
        <taxon>Magnoliopsida</taxon>
        <taxon>eudicotyledons</taxon>
        <taxon>Gunneridae</taxon>
        <taxon>Pentapetalae</taxon>
        <taxon>Caryophyllales</taxon>
        <taxon>Nepenthaceae</taxon>
        <taxon>Nepenthes</taxon>
    </lineage>
</organism>
<reference evidence="1" key="1">
    <citation type="submission" date="2023-05" db="EMBL/GenBank/DDBJ databases">
        <title>Nepenthes gracilis genome sequencing.</title>
        <authorList>
            <person name="Fukushima K."/>
        </authorList>
    </citation>
    <scope>NUCLEOTIDE SEQUENCE</scope>
    <source>
        <strain evidence="1">SING2019-196</strain>
    </source>
</reference>
<gene>
    <name evidence="1" type="ORF">Nepgr_007947</name>
</gene>
<dbReference type="EMBL" id="BSYO01000006">
    <property type="protein sequence ID" value="GMH06107.1"/>
    <property type="molecule type" value="Genomic_DNA"/>
</dbReference>
<keyword evidence="2" id="KW-1185">Reference proteome</keyword>
<sequence length="171" mass="17645">MVGVNTGEGDVVLSKVILIKSSMIFSFDGVVRGAVRFCGGVNGQEHNQLAFLSCGLVLLQHVSVVHGDPLVVGLPSASGRFEFLAPFDGFFLVVSGLMICGRPPLESTHIGCADGQGQSTSNSEVGAPAANLAYLHSSFDVVQSGSIAKSWNVPNSSLSNSSVAPFMASSS</sequence>
<evidence type="ECO:0000313" key="1">
    <source>
        <dbReference type="EMBL" id="GMH06107.1"/>
    </source>
</evidence>
<evidence type="ECO:0000313" key="2">
    <source>
        <dbReference type="Proteomes" id="UP001279734"/>
    </source>
</evidence>
<dbReference type="AlphaFoldDB" id="A0AAD3S8P2"/>